<evidence type="ECO:0000313" key="3">
    <source>
        <dbReference type="Proteomes" id="UP000011116"/>
    </source>
</evidence>
<dbReference type="Pfam" id="PF12937">
    <property type="entry name" value="F-box-like"/>
    <property type="match status" value="1"/>
</dbReference>
<dbReference type="Proteomes" id="UP000011116">
    <property type="component" value="Chromosome 1H"/>
</dbReference>
<dbReference type="Gene3D" id="1.20.1280.50">
    <property type="match status" value="1"/>
</dbReference>
<sequence length="456" mass="50619">MMNGITPKLRRRRGAAPHLDGGIVSEILYRLPTKDAYRLAAVCRRWHAVLSQPMFLSRHLLPRPLPLPSARPYALVVQPRRDDCHRFTHLTLVAFEHTAKDRAPQPCLLDTANDDAVFRLLYSAGADDPAPAIEMTEEAPAVDDAPALPSGEEGVEDYVVFFERTVPMLGVAIVASHGRMLLGRDGVRYYVCDPAANRWLSLPPSTAALAFVTRPGFHYDDANAAGPLAFTVVVLAWRGHECMLVETFRSATGKWETRELITSAAVAVTMSPGAVSPGIHAGASFYWLSLSGGHILRYDISRGRASVVREPPDPDWSKGRAGRSLGSVGGRLRLCAFDIRARNSKHPWDDMEGVLGAWVMEDDDPVPTAPPPWVRIDETVVWNKWMHHTDTTLQHAHGAAVDYAGACGEFVMVEKHRRLNRVDLESGDMVDLAGLQIGNRQLRELYRRFHVFPFFK</sequence>
<reference evidence="2" key="2">
    <citation type="submission" date="2020-10" db="EMBL/GenBank/DDBJ databases">
        <authorList>
            <person name="Scholz U."/>
            <person name="Mascher M."/>
            <person name="Fiebig A."/>
        </authorList>
    </citation>
    <scope>NUCLEOTIDE SEQUENCE [LARGE SCALE GENOMIC DNA]</scope>
    <source>
        <strain evidence="2">cv. Morex</strain>
    </source>
</reference>
<reference evidence="2" key="3">
    <citation type="submission" date="2022-01" db="UniProtKB">
        <authorList>
            <consortium name="EnsemblPlants"/>
        </authorList>
    </citation>
    <scope>IDENTIFICATION</scope>
    <source>
        <strain evidence="2">subsp. vulgare</strain>
    </source>
</reference>
<dbReference type="PANTHER" id="PTHR31672">
    <property type="entry name" value="BNACNNG10540D PROTEIN"/>
    <property type="match status" value="1"/>
</dbReference>
<organism evidence="2 3">
    <name type="scientific">Hordeum vulgare subsp. vulgare</name>
    <name type="common">Domesticated barley</name>
    <dbReference type="NCBI Taxonomy" id="112509"/>
    <lineage>
        <taxon>Eukaryota</taxon>
        <taxon>Viridiplantae</taxon>
        <taxon>Streptophyta</taxon>
        <taxon>Embryophyta</taxon>
        <taxon>Tracheophyta</taxon>
        <taxon>Spermatophyta</taxon>
        <taxon>Magnoliopsida</taxon>
        <taxon>Liliopsida</taxon>
        <taxon>Poales</taxon>
        <taxon>Poaceae</taxon>
        <taxon>BOP clade</taxon>
        <taxon>Pooideae</taxon>
        <taxon>Triticodae</taxon>
        <taxon>Triticeae</taxon>
        <taxon>Hordeinae</taxon>
        <taxon>Hordeum</taxon>
    </lineage>
</organism>
<dbReference type="SUPFAM" id="SSF81383">
    <property type="entry name" value="F-box domain"/>
    <property type="match status" value="1"/>
</dbReference>
<name>A0A8I6WDQ7_HORVV</name>
<proteinExistence type="predicted"/>
<dbReference type="InterPro" id="IPR050796">
    <property type="entry name" value="SCF_F-box_component"/>
</dbReference>
<evidence type="ECO:0000313" key="2">
    <source>
        <dbReference type="EnsemblPlants" id="HORVU.MOREX.r3.1HG0016100.1.CDS1"/>
    </source>
</evidence>
<protein>
    <recommendedName>
        <fullName evidence="1">F-box domain-containing protein</fullName>
    </recommendedName>
</protein>
<feature type="domain" description="F-box" evidence="1">
    <location>
        <begin position="24"/>
        <end position="60"/>
    </location>
</feature>
<accession>A0A8I6WDQ7</accession>
<dbReference type="InterPro" id="IPR001810">
    <property type="entry name" value="F-box_dom"/>
</dbReference>
<evidence type="ECO:0000259" key="1">
    <source>
        <dbReference type="Pfam" id="PF12937"/>
    </source>
</evidence>
<dbReference type="PANTHER" id="PTHR31672:SF13">
    <property type="entry name" value="F-BOX PROTEIN CPR30-LIKE"/>
    <property type="match status" value="1"/>
</dbReference>
<dbReference type="EnsemblPlants" id="HORVU.MOREX.r3.1HG0016100.1">
    <property type="protein sequence ID" value="HORVU.MOREX.r3.1HG0016100.1.CDS1"/>
    <property type="gene ID" value="HORVU.MOREX.r3.1HG0016100"/>
</dbReference>
<keyword evidence="3" id="KW-1185">Reference proteome</keyword>
<dbReference type="Gramene" id="HORVU.MOREX.r2.1HG0012460.1">
    <property type="protein sequence ID" value="HORVU.MOREX.r2.1HG0012460.1.CDS.1"/>
    <property type="gene ID" value="HORVU.MOREX.r2.1HG0012460"/>
</dbReference>
<dbReference type="Gramene" id="HORVU.MOREX.r3.1HG0016100.1">
    <property type="protein sequence ID" value="HORVU.MOREX.r3.1HG0016100.1.CDS1"/>
    <property type="gene ID" value="HORVU.MOREX.r3.1HG0016100"/>
</dbReference>
<dbReference type="InterPro" id="IPR036047">
    <property type="entry name" value="F-box-like_dom_sf"/>
</dbReference>
<reference evidence="3" key="1">
    <citation type="journal article" date="2012" name="Nature">
        <title>A physical, genetic and functional sequence assembly of the barley genome.</title>
        <authorList>
            <consortium name="The International Barley Genome Sequencing Consortium"/>
            <person name="Mayer K.F."/>
            <person name="Waugh R."/>
            <person name="Brown J.W."/>
            <person name="Schulman A."/>
            <person name="Langridge P."/>
            <person name="Platzer M."/>
            <person name="Fincher G.B."/>
            <person name="Muehlbauer G.J."/>
            <person name="Sato K."/>
            <person name="Close T.J."/>
            <person name="Wise R.P."/>
            <person name="Stein N."/>
        </authorList>
    </citation>
    <scope>NUCLEOTIDE SEQUENCE [LARGE SCALE GENOMIC DNA]</scope>
    <source>
        <strain evidence="3">cv. Morex</strain>
    </source>
</reference>
<dbReference type="AlphaFoldDB" id="A0A8I6WDQ7"/>